<feature type="transmembrane region" description="Helical" evidence="2">
    <location>
        <begin position="24"/>
        <end position="48"/>
    </location>
</feature>
<evidence type="ECO:0000256" key="1">
    <source>
        <dbReference type="SAM" id="MobiDB-lite"/>
    </source>
</evidence>
<protein>
    <submittedName>
        <fullName evidence="3">Uncharacterized protein</fullName>
    </submittedName>
</protein>
<keyword evidence="2" id="KW-0472">Membrane</keyword>
<name>A0ABM7PK49_9BACT</name>
<dbReference type="EMBL" id="AP024488">
    <property type="protein sequence ID" value="BCS97535.1"/>
    <property type="molecule type" value="Genomic_DNA"/>
</dbReference>
<feature type="region of interest" description="Disordered" evidence="1">
    <location>
        <begin position="1"/>
        <end position="20"/>
    </location>
</feature>
<dbReference type="RefSeq" id="WP_236888951.1">
    <property type="nucleotide sequence ID" value="NZ_AP024488.1"/>
</dbReference>
<evidence type="ECO:0000313" key="4">
    <source>
        <dbReference type="Proteomes" id="UP001320148"/>
    </source>
</evidence>
<keyword evidence="2" id="KW-1133">Transmembrane helix</keyword>
<sequence>MNVRRNPRRRPYAKPTPKRERKPVFTPVQLSIVAIVTTLVFVGGAIFLKATSGSAYDITARHDLQLFADFQKFHFTMNGTCIGEQGESIRNDGLPSTIDLADYTLSKGVSITIVAGAPEEPYNSGNPFTMQAKHKRSDTVYEYSFATDKIIER</sequence>
<keyword evidence="4" id="KW-1185">Reference proteome</keyword>
<accession>A0ABM7PK49</accession>
<evidence type="ECO:0000313" key="3">
    <source>
        <dbReference type="EMBL" id="BCS97535.1"/>
    </source>
</evidence>
<evidence type="ECO:0000256" key="2">
    <source>
        <dbReference type="SAM" id="Phobius"/>
    </source>
</evidence>
<reference evidence="3 4" key="1">
    <citation type="submission" date="2021-02" db="EMBL/GenBank/DDBJ databases">
        <title>Complete genome of Desulfoluna sp. strain ASN36.</title>
        <authorList>
            <person name="Takahashi A."/>
            <person name="Kojima H."/>
            <person name="Fukui M."/>
        </authorList>
    </citation>
    <scope>NUCLEOTIDE SEQUENCE [LARGE SCALE GENOMIC DNA]</scope>
    <source>
        <strain evidence="3 4">ASN36</strain>
    </source>
</reference>
<gene>
    <name evidence="3" type="ORF">DSLASN_31670</name>
</gene>
<organism evidence="3 4">
    <name type="scientific">Desulfoluna limicola</name>
    <dbReference type="NCBI Taxonomy" id="2810562"/>
    <lineage>
        <taxon>Bacteria</taxon>
        <taxon>Pseudomonadati</taxon>
        <taxon>Thermodesulfobacteriota</taxon>
        <taxon>Desulfobacteria</taxon>
        <taxon>Desulfobacterales</taxon>
        <taxon>Desulfolunaceae</taxon>
        <taxon>Desulfoluna</taxon>
    </lineage>
</organism>
<feature type="compositionally biased region" description="Basic residues" evidence="1">
    <location>
        <begin position="1"/>
        <end position="12"/>
    </location>
</feature>
<dbReference type="Proteomes" id="UP001320148">
    <property type="component" value="Chromosome"/>
</dbReference>
<keyword evidence="2" id="KW-0812">Transmembrane</keyword>
<proteinExistence type="predicted"/>